<keyword evidence="2" id="KW-1185">Reference proteome</keyword>
<gene>
    <name evidence="1" type="ORF">SAMN02744124_00026</name>
</gene>
<evidence type="ECO:0000313" key="2">
    <source>
        <dbReference type="Proteomes" id="UP000192939"/>
    </source>
</evidence>
<dbReference type="Proteomes" id="UP000192939">
    <property type="component" value="Unassembled WGS sequence"/>
</dbReference>
<comment type="caution">
    <text evidence="1">The sequence shown here is derived from an EMBL/GenBank/DDBJ whole genome shotgun (WGS) entry which is preliminary data.</text>
</comment>
<organism evidence="1 2">
    <name type="scientific">Paenibacillus barengoltzii J12</name>
    <dbReference type="NCBI Taxonomy" id="935846"/>
    <lineage>
        <taxon>Bacteria</taxon>
        <taxon>Bacillati</taxon>
        <taxon>Bacillota</taxon>
        <taxon>Bacilli</taxon>
        <taxon>Bacillales</taxon>
        <taxon>Paenibacillaceae</taxon>
        <taxon>Paenibacillus</taxon>
    </lineage>
</organism>
<protein>
    <submittedName>
        <fullName evidence="1">Uncharacterized protein</fullName>
    </submittedName>
</protein>
<sequence length="31" mass="3766">MGLKKLNFKNFDYTRETEEFDEPAASWNDRL</sequence>
<reference evidence="1 2" key="1">
    <citation type="submission" date="2017-04" db="EMBL/GenBank/DDBJ databases">
        <authorList>
            <person name="Varghese N."/>
            <person name="Submissions S."/>
        </authorList>
    </citation>
    <scope>NUCLEOTIDE SEQUENCE [LARGE SCALE GENOMIC DNA]</scope>
    <source>
        <strain evidence="1 2">J12</strain>
    </source>
</reference>
<accession>A0ABY1LRD8</accession>
<name>A0ABY1LRD8_9BACL</name>
<evidence type="ECO:0000313" key="1">
    <source>
        <dbReference type="EMBL" id="SME90086.1"/>
    </source>
</evidence>
<dbReference type="EMBL" id="FXAE01000001">
    <property type="protein sequence ID" value="SME90086.1"/>
    <property type="molecule type" value="Genomic_DNA"/>
</dbReference>
<proteinExistence type="predicted"/>